<sequence>MTYDLLLTGGEPFDVAVTDGVIAAVGPSLPRDARIVTDVTGKLVTPGLIDLHTHVGPGYWGIDPDPIAWRTGVTTWVDAGSTGAYTFEGLRRAFHEVRVPVLLNISAVGLAGRTGESRDLSNCDVPLAIDTVQQHRSRIRGIKVRIDRETVGDNGVEPLRRGIAVGEACGVPVMVHIGTTPPALDEVLELLRPGDIMTHCASGLASPLGPAVRAAVDRGVLLDLGHGSGAFAFDVLERQLDLGLAPHTVSTDLHCRSLTGPVFDLPTTMAKLLAVGMPLGTVLEKVTAAPARALGLDGGSLTVGAPADLAVFDVREEEHELVDSHLQVRTSPVRLVNVATYVGGRLLPPAWPQDPPPWVPLTDSQRDALARRASRLRELLNEPLVDATGLAEQFPRH</sequence>
<evidence type="ECO:0000259" key="1">
    <source>
        <dbReference type="Pfam" id="PF01979"/>
    </source>
</evidence>
<name>A0ABT4B6Y1_9ACTN</name>
<dbReference type="Gene3D" id="2.30.40.10">
    <property type="entry name" value="Urease, subunit C, domain 1"/>
    <property type="match status" value="1"/>
</dbReference>
<dbReference type="Pfam" id="PF01979">
    <property type="entry name" value="Amidohydro_1"/>
    <property type="match status" value="1"/>
</dbReference>
<dbReference type="InterPro" id="IPR011059">
    <property type="entry name" value="Metal-dep_hydrolase_composite"/>
</dbReference>
<dbReference type="InterPro" id="IPR006680">
    <property type="entry name" value="Amidohydro-rel"/>
</dbReference>
<dbReference type="EMBL" id="JAPNTZ010000011">
    <property type="protein sequence ID" value="MCY1142267.1"/>
    <property type="molecule type" value="Genomic_DNA"/>
</dbReference>
<dbReference type="PANTHER" id="PTHR42717">
    <property type="entry name" value="DIHYDROOROTASE-RELATED"/>
    <property type="match status" value="1"/>
</dbReference>
<gene>
    <name evidence="2" type="ORF">OWR29_30090</name>
</gene>
<dbReference type="RefSeq" id="WP_267566699.1">
    <property type="nucleotide sequence ID" value="NZ_JAPNTZ010000011.1"/>
</dbReference>
<reference evidence="2" key="1">
    <citation type="submission" date="2022-11" db="EMBL/GenBank/DDBJ databases">
        <authorList>
            <person name="Somphong A."/>
            <person name="Phongsopitanun W."/>
        </authorList>
    </citation>
    <scope>NUCLEOTIDE SEQUENCE</scope>
    <source>
        <strain evidence="2">Pm04-4</strain>
    </source>
</reference>
<protein>
    <submittedName>
        <fullName evidence="2">Amidohydrolase/deacetylase family metallohydrolase</fullName>
    </submittedName>
</protein>
<dbReference type="InterPro" id="IPR020043">
    <property type="entry name" value="Deacetylase_Atu3266-like"/>
</dbReference>
<feature type="domain" description="Amidohydrolase-related" evidence="1">
    <location>
        <begin position="43"/>
        <end position="329"/>
    </location>
</feature>
<dbReference type="Proteomes" id="UP001151002">
    <property type="component" value="Unassembled WGS sequence"/>
</dbReference>
<keyword evidence="3" id="KW-1185">Reference proteome</keyword>
<dbReference type="SUPFAM" id="SSF51338">
    <property type="entry name" value="Composite domain of metallo-dependent hydrolases"/>
    <property type="match status" value="1"/>
</dbReference>
<evidence type="ECO:0000313" key="3">
    <source>
        <dbReference type="Proteomes" id="UP001151002"/>
    </source>
</evidence>
<dbReference type="PANTHER" id="PTHR42717:SF1">
    <property type="entry name" value="IMIDAZOLONEPROPIONASE AND RELATED AMIDOHYDROLASES"/>
    <property type="match status" value="1"/>
</dbReference>
<accession>A0ABT4B6Y1</accession>
<evidence type="ECO:0000313" key="2">
    <source>
        <dbReference type="EMBL" id="MCY1142267.1"/>
    </source>
</evidence>
<dbReference type="InterPro" id="IPR032466">
    <property type="entry name" value="Metal_Hydrolase"/>
</dbReference>
<proteinExistence type="predicted"/>
<dbReference type="Gene3D" id="3.20.20.140">
    <property type="entry name" value="Metal-dependent hydrolases"/>
    <property type="match status" value="1"/>
</dbReference>
<dbReference type="SUPFAM" id="SSF51556">
    <property type="entry name" value="Metallo-dependent hydrolases"/>
    <property type="match status" value="1"/>
</dbReference>
<comment type="caution">
    <text evidence="2">The sequence shown here is derived from an EMBL/GenBank/DDBJ whole genome shotgun (WGS) entry which is preliminary data.</text>
</comment>
<organism evidence="2 3">
    <name type="scientific">Paractinoplanes pyxinae</name>
    <dbReference type="NCBI Taxonomy" id="2997416"/>
    <lineage>
        <taxon>Bacteria</taxon>
        <taxon>Bacillati</taxon>
        <taxon>Actinomycetota</taxon>
        <taxon>Actinomycetes</taxon>
        <taxon>Micromonosporales</taxon>
        <taxon>Micromonosporaceae</taxon>
        <taxon>Paractinoplanes</taxon>
    </lineage>
</organism>